<accession>A0AAN6R081</accession>
<evidence type="ECO:0000256" key="2">
    <source>
        <dbReference type="ARBA" id="ARBA00004123"/>
    </source>
</evidence>
<dbReference type="InterPro" id="IPR029063">
    <property type="entry name" value="SAM-dependent_MTases_sf"/>
</dbReference>
<evidence type="ECO:0000256" key="7">
    <source>
        <dbReference type="ARBA" id="ARBA00022679"/>
    </source>
</evidence>
<dbReference type="PANTHER" id="PTHR21451:SF0">
    <property type="entry name" value="HISTONE-LYSINE N-METHYLTRANSFERASE, H3 LYSINE-79 SPECIFIC"/>
    <property type="match status" value="1"/>
</dbReference>
<evidence type="ECO:0000256" key="13">
    <source>
        <dbReference type="PROSITE-ProRule" id="PRU00555"/>
    </source>
</evidence>
<dbReference type="GO" id="GO:0032259">
    <property type="term" value="P:methylation"/>
    <property type="evidence" value="ECO:0007669"/>
    <property type="project" value="UniProtKB-KW"/>
</dbReference>
<dbReference type="Proteomes" id="UP001175353">
    <property type="component" value="Unassembled WGS sequence"/>
</dbReference>
<keyword evidence="13" id="KW-0442">Lipid degradation</keyword>
<evidence type="ECO:0000256" key="4">
    <source>
        <dbReference type="ARBA" id="ARBA00012190"/>
    </source>
</evidence>
<evidence type="ECO:0000256" key="10">
    <source>
        <dbReference type="ARBA" id="ARBA00023242"/>
    </source>
</evidence>
<comment type="subcellular location">
    <subcellularLocation>
        <location evidence="2 14">Nucleus</location>
    </subcellularLocation>
</comment>
<keyword evidence="13" id="KW-0443">Lipid metabolism</keyword>
<dbReference type="InterPro" id="IPR025789">
    <property type="entry name" value="DOT1_dom"/>
</dbReference>
<dbReference type="AlphaFoldDB" id="A0AAN6R081"/>
<feature type="domain" description="PLA2c" evidence="16">
    <location>
        <begin position="484"/>
        <end position="774"/>
    </location>
</feature>
<dbReference type="GO" id="GO:0009395">
    <property type="term" value="P:phospholipid catabolic process"/>
    <property type="evidence" value="ECO:0007669"/>
    <property type="project" value="InterPro"/>
</dbReference>
<dbReference type="InterPro" id="IPR030445">
    <property type="entry name" value="H3-K79_meTrfase"/>
</dbReference>
<dbReference type="Gene3D" id="3.40.1090.10">
    <property type="entry name" value="Cytosolic phospholipase A2 catalytic domain"/>
    <property type="match status" value="1"/>
</dbReference>
<organism evidence="18 19">
    <name type="scientific">Friedmanniomyces endolithicus</name>
    <dbReference type="NCBI Taxonomy" id="329885"/>
    <lineage>
        <taxon>Eukaryota</taxon>
        <taxon>Fungi</taxon>
        <taxon>Dikarya</taxon>
        <taxon>Ascomycota</taxon>
        <taxon>Pezizomycotina</taxon>
        <taxon>Dothideomycetes</taxon>
        <taxon>Dothideomycetidae</taxon>
        <taxon>Mycosphaerellales</taxon>
        <taxon>Teratosphaeriaceae</taxon>
        <taxon>Friedmanniomyces</taxon>
    </lineage>
</organism>
<name>A0AAN6R081_9PEZI</name>
<keyword evidence="19" id="KW-1185">Reference proteome</keyword>
<dbReference type="EC" id="2.1.1.360" evidence="4 14"/>
<evidence type="ECO:0000256" key="9">
    <source>
        <dbReference type="ARBA" id="ARBA00022853"/>
    </source>
</evidence>
<evidence type="ECO:0000256" key="1">
    <source>
        <dbReference type="ARBA" id="ARBA00003482"/>
    </source>
</evidence>
<keyword evidence="10 14" id="KW-0539">Nucleus</keyword>
<comment type="similarity">
    <text evidence="14">Belongs to the class I-like SAM-binding methyltransferase superfamily. DOT1 family.</text>
</comment>
<dbReference type="CDD" id="cd02440">
    <property type="entry name" value="AdoMet_MTases"/>
    <property type="match status" value="1"/>
</dbReference>
<comment type="caution">
    <text evidence="18">The sequence shown here is derived from an EMBL/GenBank/DDBJ whole genome shotgun (WGS) entry which is preliminary data.</text>
</comment>
<dbReference type="GO" id="GO:0006281">
    <property type="term" value="P:DNA repair"/>
    <property type="evidence" value="ECO:0007669"/>
    <property type="project" value="TreeGrafter"/>
</dbReference>
<gene>
    <name evidence="18" type="primary">DOT1_2</name>
    <name evidence="18" type="ORF">LTR91_002905</name>
</gene>
<keyword evidence="8 14" id="KW-0949">S-adenosyl-L-methionine</keyword>
<evidence type="ECO:0000313" key="19">
    <source>
        <dbReference type="Proteomes" id="UP001175353"/>
    </source>
</evidence>
<dbReference type="Gene3D" id="1.10.260.170">
    <property type="match status" value="1"/>
</dbReference>
<dbReference type="GO" id="GO:0004622">
    <property type="term" value="F:phosphatidylcholine lysophospholipase activity"/>
    <property type="evidence" value="ECO:0007669"/>
    <property type="project" value="UniProtKB-EC"/>
</dbReference>
<dbReference type="GO" id="GO:0140956">
    <property type="term" value="F:histone H3K79 trimethyltransferase activity"/>
    <property type="evidence" value="ECO:0007669"/>
    <property type="project" value="UniProtKB-EC"/>
</dbReference>
<dbReference type="Pfam" id="PF08123">
    <property type="entry name" value="DOT1"/>
    <property type="match status" value="1"/>
</dbReference>
<dbReference type="GO" id="GO:0005634">
    <property type="term" value="C:nucleus"/>
    <property type="evidence" value="ECO:0007669"/>
    <property type="project" value="UniProtKB-SubCell"/>
</dbReference>
<evidence type="ECO:0000256" key="8">
    <source>
        <dbReference type="ARBA" id="ARBA00022691"/>
    </source>
</evidence>
<evidence type="ECO:0000256" key="14">
    <source>
        <dbReference type="RuleBase" id="RU271113"/>
    </source>
</evidence>
<dbReference type="PROSITE" id="PS51569">
    <property type="entry name" value="DOT1"/>
    <property type="match status" value="1"/>
</dbReference>
<dbReference type="SUPFAM" id="SSF53335">
    <property type="entry name" value="S-adenosyl-L-methionine-dependent methyltransferases"/>
    <property type="match status" value="1"/>
</dbReference>
<evidence type="ECO:0000256" key="15">
    <source>
        <dbReference type="SAM" id="MobiDB-lite"/>
    </source>
</evidence>
<evidence type="ECO:0000256" key="6">
    <source>
        <dbReference type="ARBA" id="ARBA00022603"/>
    </source>
</evidence>
<evidence type="ECO:0000256" key="5">
    <source>
        <dbReference type="ARBA" id="ARBA00020987"/>
    </source>
</evidence>
<keyword evidence="7 14" id="KW-0808">Transferase</keyword>
<dbReference type="InterPro" id="IPR016035">
    <property type="entry name" value="Acyl_Trfase/lysoPLipase"/>
</dbReference>
<comment type="activity regulation">
    <text evidence="14">Ubiquitination of histone H2B to form H2BK123ub1 is required for efficient DOT1 methyltransferase activity on histone H3.</text>
</comment>
<comment type="miscellaneous">
    <text evidence="14">In contrast to other lysine histone methyltransferases, it does not contain a SET domain, suggesting the existence of another mechanism for methylation of lysine residues of histones.</text>
</comment>
<dbReference type="GO" id="GO:0000077">
    <property type="term" value="P:DNA damage checkpoint signaling"/>
    <property type="evidence" value="ECO:0007669"/>
    <property type="project" value="TreeGrafter"/>
</dbReference>
<comment type="similarity">
    <text evidence="3">Belongs to the lysophospholipase family.</text>
</comment>
<evidence type="ECO:0000259" key="17">
    <source>
        <dbReference type="PROSITE" id="PS51569"/>
    </source>
</evidence>
<dbReference type="SMART" id="SM00022">
    <property type="entry name" value="PLAc"/>
    <property type="match status" value="1"/>
</dbReference>
<comment type="catalytic activity">
    <reaction evidence="12 14">
        <text>L-lysyl(79)-[histone H3] + 3 S-adenosyl-L-methionine = N(6),N(6),N(6)-trimethyl-L-lysyl(79)-[histone H3] + 3 S-adenosyl-L-homocysteine + 3 H(+)</text>
        <dbReference type="Rhea" id="RHEA:60328"/>
        <dbReference type="Rhea" id="RHEA-COMP:15549"/>
        <dbReference type="Rhea" id="RHEA-COMP:15552"/>
        <dbReference type="ChEBI" id="CHEBI:15378"/>
        <dbReference type="ChEBI" id="CHEBI:29969"/>
        <dbReference type="ChEBI" id="CHEBI:57856"/>
        <dbReference type="ChEBI" id="CHEBI:59789"/>
        <dbReference type="ChEBI" id="CHEBI:61961"/>
        <dbReference type="EC" id="2.1.1.360"/>
    </reaction>
</comment>
<keyword evidence="9 14" id="KW-0156">Chromatin regulator</keyword>
<dbReference type="FunFam" id="3.40.50.150:FF:000033">
    <property type="entry name" value="Histone-lysine N-methyltransferase, H3 lysine-79 specific"/>
    <property type="match status" value="1"/>
</dbReference>
<keyword evidence="13" id="KW-0378">Hydrolase</keyword>
<evidence type="ECO:0000259" key="16">
    <source>
        <dbReference type="PROSITE" id="PS51210"/>
    </source>
</evidence>
<comment type="function">
    <text evidence="1 14">Histone methyltransferase that specifically trimethylates histone H3 to form H3K79me3. This methylation is required for telomere silencing and for the pachytene checkpoint during the meiotic cell cycle by allowing the recruitment of RAD9 to double strand breaks. Nucleosomes are preferred as substrate compared to free histone.</text>
</comment>
<reference evidence="18" key="1">
    <citation type="submission" date="2023-06" db="EMBL/GenBank/DDBJ databases">
        <title>Black Yeasts Isolated from many extreme environments.</title>
        <authorList>
            <person name="Coleine C."/>
            <person name="Stajich J.E."/>
            <person name="Selbmann L."/>
        </authorList>
    </citation>
    <scope>NUCLEOTIDE SEQUENCE</scope>
    <source>
        <strain evidence="18">CCFEE 5200</strain>
    </source>
</reference>
<dbReference type="Gene3D" id="3.40.50.150">
    <property type="entry name" value="Vaccinia Virus protein VP39"/>
    <property type="match status" value="1"/>
</dbReference>
<feature type="region of interest" description="Disordered" evidence="15">
    <location>
        <begin position="1"/>
        <end position="141"/>
    </location>
</feature>
<evidence type="ECO:0000256" key="12">
    <source>
        <dbReference type="ARBA" id="ARBA00047770"/>
    </source>
</evidence>
<proteinExistence type="inferred from homology"/>
<keyword evidence="6 14" id="KW-0489">Methyltransferase</keyword>
<dbReference type="PANTHER" id="PTHR21451">
    <property type="entry name" value="HISTONE H3 METHYLTRANSFERASE"/>
    <property type="match status" value="1"/>
</dbReference>
<feature type="domain" description="DOT1" evidence="17">
    <location>
        <begin position="190"/>
        <end position="516"/>
    </location>
</feature>
<dbReference type="EMBL" id="JAUJLE010000014">
    <property type="protein sequence ID" value="KAK1009255.1"/>
    <property type="molecule type" value="Genomic_DNA"/>
</dbReference>
<protein>
    <recommendedName>
        <fullName evidence="5 14">Histone-lysine N-methyltransferase, H3 lysine-79 specific</fullName>
        <ecNumber evidence="4 14">2.1.1.360</ecNumber>
    </recommendedName>
    <alternativeName>
        <fullName evidence="11 14">Histone H3-K79 methyltransferase</fullName>
    </alternativeName>
</protein>
<sequence>MNWNKTPTPSGTANKPIIRKTTVQVPVAKPAANPAPPHAPASGAIPARRRDPNRFQLSQTSRSKSKGAATNRPNAFSRRALDSVRGVKRKSATPDVNQFSDEDGDSSEVGTTDSEASRKRPKSSISSVDSHSGSRRKLVSDDAFREDSEPLSFIHGADATSAYAAKFKNAFDYDDYSSVELLYPSRNGKERFDLKWPKTKDDYNPMMDVMNTVESLVTFYFPEELSGEYLHGNKAFRGRLNRAMQRESIPEWIEIVEEFNSVLAPLIQDGTIQRELRQRHSLALKWIERILMQICERTVSPKAEKLNAYKVGSSNVYGELLPRLVTDIFRKVQLNHEQIFIDLGSGVGNVVLQAALEIGCESWGIEQLPTPCELAEMQVQEFRARTQLWGLSTGAVNLLAGDMTTHPSIPALLQRADVVLVNNQAFQPDLNDKLLNMFLDLKPGARVVSLKPFVPVGHKMAMRNVDSVVNQFVQQSFEYFSEMYMGTNITNGRPTVAGKCTTHYDNLGYVLGTSSDVFFAACSVIPPANSTSSADLGNVLEGLVSKTHEPLFTDLFGIYVNPFYKYQRSSQVQHNPLLTLVDGGAAGQSPSTPSHPPYHHTSSLITNTEPHRPDNPIWPFIQPARSVDVLIINDNSADTPDNFPNGTEIQQTYLNAQAAGLHKMPFIPAVSTFVSRGLNKRATFFGCNETGTTFMVWLPNVAYTYPSGQSTAKLEYTVAETDAMIANGNAIATQNGTVGWPFCLACAVKNRDGGKLPAGCHECFEKYCYYRSGTSG</sequence>
<evidence type="ECO:0000256" key="3">
    <source>
        <dbReference type="ARBA" id="ARBA00008780"/>
    </source>
</evidence>
<evidence type="ECO:0000256" key="11">
    <source>
        <dbReference type="ARBA" id="ARBA00029821"/>
    </source>
</evidence>
<feature type="compositionally biased region" description="Polar residues" evidence="15">
    <location>
        <begin position="1"/>
        <end position="13"/>
    </location>
</feature>
<dbReference type="InterPro" id="IPR002642">
    <property type="entry name" value="LysoPLipase_cat_dom"/>
</dbReference>
<dbReference type="SUPFAM" id="SSF52151">
    <property type="entry name" value="FabD/lysophospholipase-like"/>
    <property type="match status" value="1"/>
</dbReference>
<evidence type="ECO:0000313" key="18">
    <source>
        <dbReference type="EMBL" id="KAK1009255.1"/>
    </source>
</evidence>
<feature type="region of interest" description="Disordered" evidence="15">
    <location>
        <begin position="582"/>
        <end position="609"/>
    </location>
</feature>
<dbReference type="PROSITE" id="PS51210">
    <property type="entry name" value="PLA2C"/>
    <property type="match status" value="1"/>
</dbReference>